<dbReference type="Pfam" id="PF02142">
    <property type="entry name" value="MGS"/>
    <property type="match status" value="1"/>
</dbReference>
<comment type="pathway">
    <text evidence="1 10">Purine metabolism; IMP biosynthesis via de novo pathway; IMP from 5-formamido-1-(5-phospho-D-ribosyl)imidazole-4-carboxamide: step 1/1.</text>
</comment>
<evidence type="ECO:0000256" key="7">
    <source>
        <dbReference type="ARBA" id="ARBA00023268"/>
    </source>
</evidence>
<comment type="catalytic activity">
    <reaction evidence="9 10">
        <text>IMP + H2O = 5-formamido-1-(5-phospho-D-ribosyl)imidazole-4-carboxamide</text>
        <dbReference type="Rhea" id="RHEA:18445"/>
        <dbReference type="ChEBI" id="CHEBI:15377"/>
        <dbReference type="ChEBI" id="CHEBI:58053"/>
        <dbReference type="ChEBI" id="CHEBI:58467"/>
        <dbReference type="EC" id="3.5.4.10"/>
    </reaction>
</comment>
<dbReference type="KEGG" id="din:Selin_1351"/>
<dbReference type="InParanoid" id="E6W5Q5"/>
<dbReference type="SMART" id="SM00851">
    <property type="entry name" value="MGS"/>
    <property type="match status" value="1"/>
</dbReference>
<keyword evidence="5 10" id="KW-0658">Purine biosynthesis</keyword>
<dbReference type="FunFam" id="3.40.140.20:FF:000001">
    <property type="entry name" value="Bifunctional purine biosynthesis protein PurH"/>
    <property type="match status" value="1"/>
</dbReference>
<dbReference type="GO" id="GO:0003937">
    <property type="term" value="F:IMP cyclohydrolase activity"/>
    <property type="evidence" value="ECO:0007669"/>
    <property type="project" value="UniProtKB-UniRule"/>
</dbReference>
<dbReference type="Proteomes" id="UP000002572">
    <property type="component" value="Chromosome"/>
</dbReference>
<feature type="domain" description="MGS-like" evidence="11">
    <location>
        <begin position="1"/>
        <end position="149"/>
    </location>
</feature>
<dbReference type="GO" id="GO:0004643">
    <property type="term" value="F:phosphoribosylaminoimidazolecarboxamide formyltransferase activity"/>
    <property type="evidence" value="ECO:0007669"/>
    <property type="project" value="UniProtKB-UniRule"/>
</dbReference>
<dbReference type="PANTHER" id="PTHR11692:SF0">
    <property type="entry name" value="BIFUNCTIONAL PURINE BIOSYNTHESIS PROTEIN ATIC"/>
    <property type="match status" value="1"/>
</dbReference>
<dbReference type="Gene3D" id="3.40.140.20">
    <property type="match status" value="2"/>
</dbReference>
<gene>
    <name evidence="10" type="primary">purH</name>
    <name evidence="12" type="ordered locus">Selin_1351</name>
</gene>
<dbReference type="PANTHER" id="PTHR11692">
    <property type="entry name" value="BIFUNCTIONAL PURINE BIOSYNTHESIS PROTEIN PURH"/>
    <property type="match status" value="1"/>
</dbReference>
<evidence type="ECO:0000313" key="12">
    <source>
        <dbReference type="EMBL" id="ADU66086.1"/>
    </source>
</evidence>
<dbReference type="NCBIfam" id="NF002049">
    <property type="entry name" value="PRK00881.1"/>
    <property type="match status" value="1"/>
</dbReference>
<comment type="domain">
    <text evidence="10">The IMP cyclohydrolase activity resides in the N-terminal region.</text>
</comment>
<evidence type="ECO:0000256" key="10">
    <source>
        <dbReference type="HAMAP-Rule" id="MF_00139"/>
    </source>
</evidence>
<dbReference type="PIRSF" id="PIRSF000414">
    <property type="entry name" value="AICARFT_IMPCHas"/>
    <property type="match status" value="1"/>
</dbReference>
<dbReference type="Gene3D" id="3.40.50.1380">
    <property type="entry name" value="Methylglyoxal synthase-like domain"/>
    <property type="match status" value="1"/>
</dbReference>
<evidence type="ECO:0000259" key="11">
    <source>
        <dbReference type="PROSITE" id="PS51855"/>
    </source>
</evidence>
<comment type="pathway">
    <text evidence="2 10">Purine metabolism; IMP biosynthesis via de novo pathway; 5-formamido-1-(5-phospho-D-ribosyl)imidazole-4-carboxamide from 5-amino-1-(5-phospho-D-ribosyl)imidazole-4-carboxamide (10-formyl THF route): step 1/1.</text>
</comment>
<evidence type="ECO:0000256" key="9">
    <source>
        <dbReference type="ARBA" id="ARBA00050687"/>
    </source>
</evidence>
<dbReference type="SUPFAM" id="SSF52335">
    <property type="entry name" value="Methylglyoxal synthase-like"/>
    <property type="match status" value="1"/>
</dbReference>
<evidence type="ECO:0000256" key="2">
    <source>
        <dbReference type="ARBA" id="ARBA00004954"/>
    </source>
</evidence>
<dbReference type="CDD" id="cd01421">
    <property type="entry name" value="IMPCH"/>
    <property type="match status" value="1"/>
</dbReference>
<keyword evidence="6 10" id="KW-0378">Hydrolase</keyword>
<dbReference type="FunFam" id="3.40.140.20:FF:000002">
    <property type="entry name" value="Bifunctional purine biosynthesis protein PurH"/>
    <property type="match status" value="1"/>
</dbReference>
<dbReference type="eggNOG" id="COG0138">
    <property type="taxonomic scope" value="Bacteria"/>
</dbReference>
<dbReference type="EC" id="2.1.2.3" evidence="10"/>
<dbReference type="NCBIfam" id="TIGR00355">
    <property type="entry name" value="purH"/>
    <property type="match status" value="1"/>
</dbReference>
<dbReference type="PROSITE" id="PS51855">
    <property type="entry name" value="MGS"/>
    <property type="match status" value="1"/>
</dbReference>
<dbReference type="HOGENOM" id="CLU_016316_5_2_0"/>
<dbReference type="UniPathway" id="UPA00074">
    <property type="reaction ID" value="UER00133"/>
</dbReference>
<dbReference type="EMBL" id="CP002432">
    <property type="protein sequence ID" value="ADU66086.1"/>
    <property type="molecule type" value="Genomic_DNA"/>
</dbReference>
<dbReference type="InterPro" id="IPR016193">
    <property type="entry name" value="Cytidine_deaminase-like"/>
</dbReference>
<dbReference type="AlphaFoldDB" id="E6W5Q5"/>
<sequence length="517" mass="56643">MQKNVQISRALISVSDKTGIVELARFLHSRGVQILSTGGTARLLQQSEIPVVEVGDYTGTREMLDGRVKTLHPKVHGGILGMRDNAEHRQQMKDYGIDPIDLVVVNLYPFEQTVRKGCTYEEAVENIDIGGPTMLRSAAKNHQDVVVVVDPSDYTALQAEVESTGVVSFDTRRNLARKVYLHTASYDAIISGYFNEEQSVDFPDTWVMSGAKLQDLRYGENPHQQAAFYGDPFRSEASVATARQLHGKELSYNNIIDADAALELVKEFQLPTVVIIKHTNPSGVASAETIAQAYTKALATDPVSAFGGVIAANRPIDEAAAGEMAQLFVEIIIAPSFTPQALEILTRKKNIRLLETGTLDAKRDREKFVRKVTGGFLVQDRDLGMIDNIETCRVATEIKPTAEQYRALIFAWKVCKHVKSNAIVYANDGQLVGVGAGQMSRVDSSRLGVQRAQMPIEDTVMASDAFFPFRDSIDAAAAVGVKAIIQPGGSVRDEEVIAACNEHGIAMVLTGMRHFRH</sequence>
<dbReference type="SUPFAM" id="SSF53927">
    <property type="entry name" value="Cytidine deaminase-like"/>
    <property type="match status" value="1"/>
</dbReference>
<dbReference type="SMART" id="SM00798">
    <property type="entry name" value="AICARFT_IMPCHas"/>
    <property type="match status" value="1"/>
</dbReference>
<dbReference type="Pfam" id="PF01808">
    <property type="entry name" value="AICARFT_IMPCHas"/>
    <property type="match status" value="1"/>
</dbReference>
<dbReference type="RefSeq" id="WP_013505967.1">
    <property type="nucleotide sequence ID" value="NC_014836.1"/>
</dbReference>
<dbReference type="InterPro" id="IPR002695">
    <property type="entry name" value="PurH-like"/>
</dbReference>
<reference evidence="12 13" key="1">
    <citation type="submission" date="2010-12" db="EMBL/GenBank/DDBJ databases">
        <title>Complete sequence of Desulfurispirillum indicum S5.</title>
        <authorList>
            <consortium name="US DOE Joint Genome Institute"/>
            <person name="Lucas S."/>
            <person name="Copeland A."/>
            <person name="Lapidus A."/>
            <person name="Cheng J.-F."/>
            <person name="Goodwin L."/>
            <person name="Pitluck S."/>
            <person name="Chertkov O."/>
            <person name="Held B."/>
            <person name="Detter J.C."/>
            <person name="Han C."/>
            <person name="Tapia R."/>
            <person name="Land M."/>
            <person name="Hauser L."/>
            <person name="Kyrpides N."/>
            <person name="Ivanova N."/>
            <person name="Mikhailova N."/>
            <person name="Haggblom M."/>
            <person name="Rauschenbach I."/>
            <person name="Bini E."/>
            <person name="Woyke T."/>
        </authorList>
    </citation>
    <scope>NUCLEOTIDE SEQUENCE [LARGE SCALE GENOMIC DNA]</scope>
    <source>
        <strain evidence="13">ATCC BAA-1389 / DSM 22839 / S5</strain>
    </source>
</reference>
<organism evidence="12 13">
    <name type="scientific">Desulfurispirillum indicum (strain ATCC BAA-1389 / DSM 22839 / S5)</name>
    <dbReference type="NCBI Taxonomy" id="653733"/>
    <lineage>
        <taxon>Bacteria</taxon>
        <taxon>Pseudomonadati</taxon>
        <taxon>Chrysiogenota</taxon>
        <taxon>Chrysiogenia</taxon>
        <taxon>Chrysiogenales</taxon>
        <taxon>Chrysiogenaceae</taxon>
        <taxon>Desulfurispirillum</taxon>
    </lineage>
</organism>
<evidence type="ECO:0000313" key="13">
    <source>
        <dbReference type="Proteomes" id="UP000002572"/>
    </source>
</evidence>
<evidence type="ECO:0000256" key="4">
    <source>
        <dbReference type="ARBA" id="ARBA00022679"/>
    </source>
</evidence>
<dbReference type="HAMAP" id="MF_00139">
    <property type="entry name" value="PurH"/>
    <property type="match status" value="1"/>
</dbReference>
<dbReference type="GO" id="GO:0006189">
    <property type="term" value="P:'de novo' IMP biosynthetic process"/>
    <property type="evidence" value="ECO:0007669"/>
    <property type="project" value="UniProtKB-UniRule"/>
</dbReference>
<dbReference type="EC" id="3.5.4.10" evidence="10"/>
<protein>
    <recommendedName>
        <fullName evidence="10">Bifunctional purine biosynthesis protein PurH</fullName>
    </recommendedName>
    <domain>
        <recommendedName>
            <fullName evidence="10">Phosphoribosylaminoimidazolecarboxamide formyltransferase</fullName>
            <ecNumber evidence="10">2.1.2.3</ecNumber>
        </recommendedName>
        <alternativeName>
            <fullName evidence="10">AICAR transformylase</fullName>
        </alternativeName>
    </domain>
    <domain>
        <recommendedName>
            <fullName evidence="10">IMP cyclohydrolase</fullName>
            <ecNumber evidence="10">3.5.4.10</ecNumber>
        </recommendedName>
        <alternativeName>
            <fullName evidence="10">ATIC</fullName>
        </alternativeName>
        <alternativeName>
            <fullName evidence="10">IMP synthase</fullName>
        </alternativeName>
        <alternativeName>
            <fullName evidence="10">Inosinicase</fullName>
        </alternativeName>
    </domain>
</protein>
<dbReference type="GO" id="GO:0005829">
    <property type="term" value="C:cytosol"/>
    <property type="evidence" value="ECO:0007669"/>
    <property type="project" value="TreeGrafter"/>
</dbReference>
<keyword evidence="7 10" id="KW-0511">Multifunctional enzyme</keyword>
<dbReference type="STRING" id="653733.Selin_1351"/>
<dbReference type="InterPro" id="IPR011607">
    <property type="entry name" value="MGS-like_dom"/>
</dbReference>
<comment type="similarity">
    <text evidence="3 10">Belongs to the PurH family.</text>
</comment>
<accession>E6W5Q5</accession>
<evidence type="ECO:0000256" key="8">
    <source>
        <dbReference type="ARBA" id="ARBA00050488"/>
    </source>
</evidence>
<dbReference type="FunFam" id="3.40.50.1380:FF:000001">
    <property type="entry name" value="Bifunctional purine biosynthesis protein PurH"/>
    <property type="match status" value="1"/>
</dbReference>
<name>E6W5Q5_DESIS</name>
<evidence type="ECO:0000256" key="3">
    <source>
        <dbReference type="ARBA" id="ARBA00007667"/>
    </source>
</evidence>
<evidence type="ECO:0000256" key="1">
    <source>
        <dbReference type="ARBA" id="ARBA00004844"/>
    </source>
</evidence>
<dbReference type="InterPro" id="IPR036914">
    <property type="entry name" value="MGS-like_dom_sf"/>
</dbReference>
<keyword evidence="4 10" id="KW-0808">Transferase</keyword>
<dbReference type="InterPro" id="IPR024051">
    <property type="entry name" value="AICAR_Tfase_dup_dom_sf"/>
</dbReference>
<proteinExistence type="inferred from homology"/>
<evidence type="ECO:0000256" key="5">
    <source>
        <dbReference type="ARBA" id="ARBA00022755"/>
    </source>
</evidence>
<comment type="catalytic activity">
    <reaction evidence="8 10">
        <text>(6R)-10-formyltetrahydrofolate + 5-amino-1-(5-phospho-beta-D-ribosyl)imidazole-4-carboxamide = 5-formamido-1-(5-phospho-D-ribosyl)imidazole-4-carboxamide + (6S)-5,6,7,8-tetrahydrofolate</text>
        <dbReference type="Rhea" id="RHEA:22192"/>
        <dbReference type="ChEBI" id="CHEBI:57453"/>
        <dbReference type="ChEBI" id="CHEBI:58467"/>
        <dbReference type="ChEBI" id="CHEBI:58475"/>
        <dbReference type="ChEBI" id="CHEBI:195366"/>
        <dbReference type="EC" id="2.1.2.3"/>
    </reaction>
</comment>
<dbReference type="OrthoDB" id="9802065at2"/>
<evidence type="ECO:0000256" key="6">
    <source>
        <dbReference type="ARBA" id="ARBA00022801"/>
    </source>
</evidence>
<keyword evidence="13" id="KW-1185">Reference proteome</keyword>
<dbReference type="FunCoup" id="E6W5Q5">
    <property type="interactions" value="461"/>
</dbReference>